<proteinExistence type="inferred from homology"/>
<feature type="binding site" evidence="7">
    <location>
        <position position="102"/>
    </location>
    <ligand>
        <name>Zn(2+)</name>
        <dbReference type="ChEBI" id="CHEBI:29105"/>
        <note>catalytic</note>
    </ligand>
</feature>
<comment type="cofactor">
    <cofactor evidence="7">
        <name>Zn(2+)</name>
        <dbReference type="ChEBI" id="CHEBI:29105"/>
    </cofactor>
    <text evidence="7">Binds 1 zinc ion.</text>
</comment>
<sequence length="139" mass="15746">MANTETQLIINNETDDFDHRDVPLSLAFSATEQSLGRSLSIELNFLPLDAMFHLNNQLRQKPTATDVISLPHETHTGEVYICPAFIFQDHHSTDRILHLFVHGLLHISGYTHDHDEDFKAMSLKEIDILNQAGVPNPYA</sequence>
<comment type="subcellular location">
    <subcellularLocation>
        <location evidence="7">Cytoplasm</location>
    </subcellularLocation>
</comment>
<comment type="similarity">
    <text evidence="1 7">Belongs to the endoribonuclease YbeY family.</text>
</comment>
<dbReference type="SUPFAM" id="SSF55486">
    <property type="entry name" value="Metalloproteases ('zincins'), catalytic domain"/>
    <property type="match status" value="1"/>
</dbReference>
<dbReference type="InterPro" id="IPR002036">
    <property type="entry name" value="YbeY"/>
</dbReference>
<dbReference type="NCBIfam" id="TIGR00043">
    <property type="entry name" value="rRNA maturation RNase YbeY"/>
    <property type="match status" value="1"/>
</dbReference>
<evidence type="ECO:0000313" key="9">
    <source>
        <dbReference type="Proteomes" id="UP001320768"/>
    </source>
</evidence>
<dbReference type="PROSITE" id="PS01306">
    <property type="entry name" value="UPF0054"/>
    <property type="match status" value="1"/>
</dbReference>
<protein>
    <recommendedName>
        <fullName evidence="7">Endoribonuclease YbeY</fullName>
        <ecNumber evidence="7">3.1.-.-</ecNumber>
    </recommendedName>
</protein>
<evidence type="ECO:0000256" key="1">
    <source>
        <dbReference type="ARBA" id="ARBA00010875"/>
    </source>
</evidence>
<evidence type="ECO:0000256" key="6">
    <source>
        <dbReference type="ARBA" id="ARBA00022833"/>
    </source>
</evidence>
<gene>
    <name evidence="7 8" type="primary">ybeY</name>
    <name evidence="8" type="ORF">MKS91_04625</name>
</gene>
<name>A0ABT1L5X1_9GAMM</name>
<evidence type="ECO:0000256" key="2">
    <source>
        <dbReference type="ARBA" id="ARBA00022722"/>
    </source>
</evidence>
<dbReference type="EMBL" id="JAKUDN010000002">
    <property type="protein sequence ID" value="MCP8352569.1"/>
    <property type="molecule type" value="Genomic_DNA"/>
</dbReference>
<dbReference type="Proteomes" id="UP001320768">
    <property type="component" value="Unassembled WGS sequence"/>
</dbReference>
<dbReference type="EC" id="3.1.-.-" evidence="7"/>
<evidence type="ECO:0000256" key="3">
    <source>
        <dbReference type="ARBA" id="ARBA00022723"/>
    </source>
</evidence>
<feature type="binding site" evidence="7">
    <location>
        <position position="112"/>
    </location>
    <ligand>
        <name>Zn(2+)</name>
        <dbReference type="ChEBI" id="CHEBI:29105"/>
        <note>catalytic</note>
    </ligand>
</feature>
<dbReference type="InterPro" id="IPR023091">
    <property type="entry name" value="MetalPrtase_cat_dom_sf_prd"/>
</dbReference>
<comment type="function">
    <text evidence="7">Single strand-specific metallo-endoribonuclease involved in late-stage 70S ribosome quality control and in maturation of the 3' terminus of the 16S rRNA.</text>
</comment>
<keyword evidence="7" id="KW-0963">Cytoplasm</keyword>
<comment type="caution">
    <text evidence="8">The sequence shown here is derived from an EMBL/GenBank/DDBJ whole genome shotgun (WGS) entry which is preliminary data.</text>
</comment>
<dbReference type="Gene3D" id="3.40.390.30">
    <property type="entry name" value="Metalloproteases ('zincins'), catalytic domain"/>
    <property type="match status" value="1"/>
</dbReference>
<evidence type="ECO:0000256" key="5">
    <source>
        <dbReference type="ARBA" id="ARBA00022801"/>
    </source>
</evidence>
<keyword evidence="9" id="KW-1185">Reference proteome</keyword>
<dbReference type="Pfam" id="PF02130">
    <property type="entry name" value="YbeY"/>
    <property type="match status" value="1"/>
</dbReference>
<dbReference type="RefSeq" id="WP_258569675.1">
    <property type="nucleotide sequence ID" value="NZ_JAKUDN010000002.1"/>
</dbReference>
<dbReference type="HAMAP" id="MF_00009">
    <property type="entry name" value="Endoribonucl_YbeY"/>
    <property type="match status" value="1"/>
</dbReference>
<keyword evidence="3 7" id="KW-0479">Metal-binding</keyword>
<accession>A0ABT1L5X1</accession>
<dbReference type="InterPro" id="IPR020549">
    <property type="entry name" value="YbeY_CS"/>
</dbReference>
<evidence type="ECO:0000313" key="8">
    <source>
        <dbReference type="EMBL" id="MCP8352569.1"/>
    </source>
</evidence>
<organism evidence="8 9">
    <name type="scientific">Candidatus Synchoanobacter obligatus</name>
    <dbReference type="NCBI Taxonomy" id="2919597"/>
    <lineage>
        <taxon>Bacteria</taxon>
        <taxon>Pseudomonadati</taxon>
        <taxon>Pseudomonadota</taxon>
        <taxon>Gammaproteobacteria</taxon>
        <taxon>Candidatus Comchoanobacterales</taxon>
        <taxon>Candidatus Comchoanobacteraceae</taxon>
        <taxon>Candidatus Synchoanobacter</taxon>
    </lineage>
</organism>
<feature type="binding site" evidence="7">
    <location>
        <position position="106"/>
    </location>
    <ligand>
        <name>Zn(2+)</name>
        <dbReference type="ChEBI" id="CHEBI:29105"/>
        <note>catalytic</note>
    </ligand>
</feature>
<keyword evidence="6 7" id="KW-0862">Zinc</keyword>
<reference evidence="8 9" key="1">
    <citation type="journal article" date="2022" name="Nat. Microbiol.">
        <title>The microbiome of a bacterivorous marine choanoflagellate contains a resource-demanding obligate bacterial associate.</title>
        <authorList>
            <person name="Needham D.M."/>
            <person name="Poirier C."/>
            <person name="Bachy C."/>
            <person name="George E.E."/>
            <person name="Wilken S."/>
            <person name="Yung C.C.M."/>
            <person name="Limardo A.J."/>
            <person name="Morando M."/>
            <person name="Sudek L."/>
            <person name="Malmstrom R.R."/>
            <person name="Keeling P.J."/>
            <person name="Santoro A.E."/>
            <person name="Worden A.Z."/>
        </authorList>
    </citation>
    <scope>NUCLEOTIDE SEQUENCE [LARGE SCALE GENOMIC DNA]</scope>
    <source>
        <strain evidence="8 9">Comchoano-2</strain>
    </source>
</reference>
<keyword evidence="4 7" id="KW-0255">Endonuclease</keyword>
<keyword evidence="7" id="KW-0690">Ribosome biogenesis</keyword>
<keyword evidence="7" id="KW-0698">rRNA processing</keyword>
<keyword evidence="5 7" id="KW-0378">Hydrolase</keyword>
<evidence type="ECO:0000256" key="7">
    <source>
        <dbReference type="HAMAP-Rule" id="MF_00009"/>
    </source>
</evidence>
<evidence type="ECO:0000256" key="4">
    <source>
        <dbReference type="ARBA" id="ARBA00022759"/>
    </source>
</evidence>
<keyword evidence="2 7" id="KW-0540">Nuclease</keyword>